<reference evidence="1 2" key="1">
    <citation type="submission" date="2020-08" db="EMBL/GenBank/DDBJ databases">
        <title>Draft genome sequencing of an Anaerocolumna strain isolated from anoxic soil subjected to BSD treatment.</title>
        <authorList>
            <person name="Uek A."/>
            <person name="Tonouchi A."/>
        </authorList>
    </citation>
    <scope>NUCLEOTIDE SEQUENCE [LARGE SCALE GENOMIC DNA]</scope>
    <source>
        <strain evidence="1 2">CTTW</strain>
    </source>
</reference>
<protein>
    <submittedName>
        <fullName evidence="1">Uncharacterized protein</fullName>
    </submittedName>
</protein>
<gene>
    <name evidence="1" type="ORF">bsdcttw_21300</name>
</gene>
<name>A0A7I8DL40_9FIRM</name>
<dbReference type="Proteomes" id="UP000515703">
    <property type="component" value="Chromosome"/>
</dbReference>
<dbReference type="RefSeq" id="WP_185259367.1">
    <property type="nucleotide sequence ID" value="NZ_AP023368.1"/>
</dbReference>
<dbReference type="EMBL" id="AP023368">
    <property type="protein sequence ID" value="BCJ99089.1"/>
    <property type="molecule type" value="Genomic_DNA"/>
</dbReference>
<reference evidence="1 2" key="2">
    <citation type="submission" date="2020-08" db="EMBL/GenBank/DDBJ databases">
        <authorList>
            <person name="Ueki A."/>
            <person name="Tonouchi A."/>
        </authorList>
    </citation>
    <scope>NUCLEOTIDE SEQUENCE [LARGE SCALE GENOMIC DNA]</scope>
    <source>
        <strain evidence="1 2">CTTW</strain>
    </source>
</reference>
<evidence type="ECO:0000313" key="1">
    <source>
        <dbReference type="EMBL" id="BCJ99089.1"/>
    </source>
</evidence>
<keyword evidence="2" id="KW-1185">Reference proteome</keyword>
<dbReference type="AlphaFoldDB" id="A0A7I8DL40"/>
<dbReference type="KEGG" id="acht:bsdcttw_21300"/>
<accession>A0A7I8DL40</accession>
<evidence type="ECO:0000313" key="2">
    <source>
        <dbReference type="Proteomes" id="UP000515703"/>
    </source>
</evidence>
<sequence>MDYESGTNSSVNSPVIGYRDGFLLHTLPGGWEIPLPGTYEAEFNYDEEEKEIFPIYFILEKQQIRFLYTYATDSEEWKNSNANFEEVSNGKYCLSDGFQTESTEFDYWSGEIMMEGHALVIEAEGDAETLKNHIKKMILGIRRTYNESL</sequence>
<organism evidence="1 2">
    <name type="scientific">Anaerocolumna chitinilytica</name>
    <dbReference type="NCBI Taxonomy" id="1727145"/>
    <lineage>
        <taxon>Bacteria</taxon>
        <taxon>Bacillati</taxon>
        <taxon>Bacillota</taxon>
        <taxon>Clostridia</taxon>
        <taxon>Lachnospirales</taxon>
        <taxon>Lachnospiraceae</taxon>
        <taxon>Anaerocolumna</taxon>
    </lineage>
</organism>
<proteinExistence type="predicted"/>